<sequence length="131" mass="14511">MQNNFTNQDPLELQQNPQFQQQTSHGKNEITVYEKNQAVNIPNLVKPAYPLPDFEEWSIRFPALFCFGAMVPSAIAALPGVLGIFISLSCLALLITLTAWASLSPYNRAIASSAFLFFCLGVLITVIFMVI</sequence>
<organism evidence="3">
    <name type="scientific">Leptolyngbya boryana CZ1</name>
    <dbReference type="NCBI Taxonomy" id="3060204"/>
    <lineage>
        <taxon>Bacteria</taxon>
        <taxon>Bacillati</taxon>
        <taxon>Cyanobacteriota</taxon>
        <taxon>Cyanophyceae</taxon>
        <taxon>Leptolyngbyales</taxon>
        <taxon>Leptolyngbyaceae</taxon>
        <taxon>Leptolyngbya group</taxon>
        <taxon>Leptolyngbya</taxon>
    </lineage>
</organism>
<accession>A0AA97AMU3</accession>
<proteinExistence type="predicted"/>
<dbReference type="AlphaFoldDB" id="A0AA97AMU3"/>
<keyword evidence="2" id="KW-0472">Membrane</keyword>
<feature type="transmembrane region" description="Helical" evidence="2">
    <location>
        <begin position="59"/>
        <end position="78"/>
    </location>
</feature>
<evidence type="ECO:0000256" key="1">
    <source>
        <dbReference type="SAM" id="MobiDB-lite"/>
    </source>
</evidence>
<gene>
    <name evidence="3" type="ORF">Q2T42_25635</name>
</gene>
<feature type="transmembrane region" description="Helical" evidence="2">
    <location>
        <begin position="85"/>
        <end position="103"/>
    </location>
</feature>
<keyword evidence="2" id="KW-1133">Transmembrane helix</keyword>
<reference evidence="3" key="2">
    <citation type="submission" date="2023-07" db="EMBL/GenBank/DDBJ databases">
        <authorList>
            <person name="Bai X.-H."/>
            <person name="Wang H.-H."/>
            <person name="Wang J."/>
            <person name="Ma M.-Y."/>
            <person name="Hu H.-H."/>
            <person name="Song Z.-L."/>
            <person name="Ma H.-G."/>
            <person name="Fan Y."/>
            <person name="Du C.-Y."/>
            <person name="Xu J.-C."/>
        </authorList>
    </citation>
    <scope>NUCLEOTIDE SEQUENCE</scope>
    <source>
        <strain evidence="3">CZ1</strain>
    </source>
</reference>
<dbReference type="RefSeq" id="WP_287456521.1">
    <property type="nucleotide sequence ID" value="NZ_CP130144.1"/>
</dbReference>
<protein>
    <submittedName>
        <fullName evidence="3">Uncharacterized protein</fullName>
    </submittedName>
</protein>
<keyword evidence="2" id="KW-0812">Transmembrane</keyword>
<evidence type="ECO:0000256" key="2">
    <source>
        <dbReference type="SAM" id="Phobius"/>
    </source>
</evidence>
<dbReference type="EMBL" id="CP130144">
    <property type="protein sequence ID" value="WNZ45173.1"/>
    <property type="molecule type" value="Genomic_DNA"/>
</dbReference>
<reference evidence="3" key="1">
    <citation type="journal article" date="2023" name="Plants (Basel)">
        <title>Genomic Analysis of Leptolyngbya boryana CZ1 Reveals Efficient Carbon Fixation Modules.</title>
        <authorList>
            <person name="Bai X."/>
            <person name="Wang H."/>
            <person name="Cheng W."/>
            <person name="Wang J."/>
            <person name="Ma M."/>
            <person name="Hu H."/>
            <person name="Song Z."/>
            <person name="Ma H."/>
            <person name="Fan Y."/>
            <person name="Du C."/>
            <person name="Xu J."/>
        </authorList>
    </citation>
    <scope>NUCLEOTIDE SEQUENCE</scope>
    <source>
        <strain evidence="3">CZ1</strain>
    </source>
</reference>
<feature type="transmembrane region" description="Helical" evidence="2">
    <location>
        <begin position="109"/>
        <end position="130"/>
    </location>
</feature>
<name>A0AA97AMU3_LEPBY</name>
<feature type="region of interest" description="Disordered" evidence="1">
    <location>
        <begin position="1"/>
        <end position="20"/>
    </location>
</feature>
<evidence type="ECO:0000313" key="3">
    <source>
        <dbReference type="EMBL" id="WNZ45173.1"/>
    </source>
</evidence>